<feature type="compositionally biased region" description="Low complexity" evidence="4">
    <location>
        <begin position="248"/>
        <end position="258"/>
    </location>
</feature>
<dbReference type="PANTHER" id="PTHR24198">
    <property type="entry name" value="ANKYRIN REPEAT AND PROTEIN KINASE DOMAIN-CONTAINING PROTEIN"/>
    <property type="match status" value="1"/>
</dbReference>
<name>A0A8J4BDS5_9CHLO</name>
<sequence length="2862" mass="290092">MNTGQGKSAGVAAKPMAIKNNTVKPNGDGTPAKSSAGASPKPAAKAAPASPPKKPAGDGTTAKQAAVKPSSTSAPVSPKTPISPKTSKSTAASSSGVEPQPSSPAAVAAAAEKAVESDVNVPVTSKPEKKAPVVARATANPSTAPAAAKPAVPEIPSSPTGGPVIAAVKSKPAAAAAVERPDVKATNSGSGGSSAAPADHHVTKDASVVIPAGDAAAAAAIAAVGGEAMLTKGLSLAAGTAPVPPPAADTATTAAGPPSQAAGLPLRFGSSSAATSAIAPEPAPGSISTFTTTTTAIITTPAERRASGVTTAAASEAAAGPQDASESMTTSAPVPAASAVDPLANRPLPTPVEKAASVKAISPVSQIAPEAATDCIIVKPAATHPPLKGAPSLKVISAPPPLRIASTAAVSAFDGAAAAENLAGTQPADTTAAKPGASEAPVPAPPRSRTGSTAWEAPPIAAEADAVAAEPAASAPVVLFEASASTRSLLPRHLGREAEAVGATSPLQPSTPPPQPSVTTAMAGAAAVAAASSTPTGCVVITLEHNPSGPCSVELSWPAQGPTGSGQGVAWTCAADLMTAALKALRAKYGAVQASPAVNAFFVEPAGPAGALERRRWLSTFDALPQELLAAASSGGRANVILQGITCGEAVEPQAADAASRGPAVPTLFPLPGLAESVESGGVGAPPNRVTFLSESGSGRASPNPPTRGLLRGASRAGSNGDGTAAAGPAGGRILGAGHRSVRIRLEENTVETLCVESACPSPSSMRSMQAHGTRLPPLRNDSDRSRAGDENTGPSPFRGRLGLTRSSRRLIVPACDLVAESVASSECDNSVRLSRAMEATAAALVKRDPVQVLKQPKNPSVVELEANVVTTAAAATTARDAGGGERENGNGEIGADEAAVTRSSPGRAAASSVVTAKRRASNTGMEGVPPPAAGAVASSTGRRSSLTVRSEAETPSGEDLEAAFFPAPAAEWIDLMGAETTDDQAPPQAGGCLPCFSAGNKAAQQQQWRERLQEALKARDEAEVAAWVAFHCGRSGTRSQRELDAMLWLAVEARAPGLVKVLIRGGANPDAPRPMGQLADAMPTRGGLGFPSVARPTSSTRVKDSAMVSAPLPPPPAMAWWPGSAATATAALEGLTPLMRAAELASYAVVEVLIAGGANAIAVHSTTGWTAVHRAVLATPPSTTAWGGRRSFPVMAVGVGSNSSSGSAGTGAAGKVGGRGVPSAIVEKGGGGGGSDDAAASALHCLRMLVQRIGLQHAAVLTTAGRYSDDLLRFAVRHGRSEALSWLLSTGLSPDGGASSADDDDDEASCAFLAGRLGLTVEVWDTPPPPRQGTLRDPARPSSWLLSPEERLFAERRRQLLMGAAAGGRVDVLAALLDKPPPLDRLRRDELDAAIGACRLAQPRNQRQVEELLTRKAHTYMSWERETLPALRRFDEAVIREWLLRDRPMPVEMDRALAALLSSDRIGAPLWHDNAAASVQVLLDGGADIEHEWDVDIASLPQSMSRRDIKTLRPLQAALLAPAPAVARQLLAAGADPRRRDAKGENALFFSIRTAVAAATIAHECNNPDAIRMVRQQPSGISYANSSGRSGAAAAAASEVASSECIDVLLATEHAAELLAARNDDGLTPAVLAALADTKGILEKLCAAGADPWATPVAAAPGAPAVPRELIGSGSRRSESGLLWSVGHEAARLGALSTLELLLGGSSSTVGRKAPLTAANAEQAAVRRRDALVGAIRGGRVGAAKLALDAGGFSGSLYEDELAAALALCKASAVQPLPGAVDVAAATGGPLGPDPQRYEALAAFLASRAHVYMSWEGEVLPAIRSASVSVVRQWIAYDKISAASATKALCALVDAAQQCNSSAASVETNGSTATATTAPDGDAVAGGVLSRFSSVAASCLTTPGKAVADVATELIKAGADVNFQQEPSAGGQSLLMQVAVIGHLPLLEVLLALGARVDAEDAAGMTAVDHAVLARARLADNGCLTALLAAYGARRINAHRNQAGDSALMLAVRAGDSTAVQLLLASGATPAAADASAPVRTGSMSGAVAAGAAAGATEPAAGRINASDVGAVSRARTHRIAPSAADAASGVSTAAMVPTAAAAPANSSLAHPKSDVSTTAPSELVAPNGRSLNTFASGVTRRGSALYLAARMDDKMMLQQLLRKASCHEDDMASCRQEVQLGALHGGRVALLEASLGVPELLMSVPGAAEGGGATALSGAATVCTRLSEQAAMRLAEAQGLVVELRAMAADASAAAVDAGAAEAVPISVAGVTRLQRYLTAKTSTLEALKGAHSRMGEFYALAKLHMEALEGALEAKKELVSNSIRDSSDAQVKLMAATNRLTASKDSVLRSVLARRDAQLGRVEGLLEKKLAGLAAAQRRAEAKVTSDVEGIIMDMRKLVGRKLKDIDAKKLQALGHLGTLERKLDVVWGRRQRMMTGRPPAVRAAINQKMGALMQQLGTRREALNEAVSAAIAKMEGGQRRGTALVNMEALRAALARAQQDMARGACEAAAIAKAAVVQRAEELLRIDKHDQLLRIVGQMQAEVTRGSSSTAAASAKALAALQQAYAVAAGDLERRVAQARARMQEHLTELVASHVDLVKTLALADDPNQAEAAAQAAEALPDAQLNPNGAPPDVAMLLLRFDGAAALDGVPGLNVLSGGENGTAAQESTLSVLRRVATVEETIEDMIQDMAAEVLHAFPTDGICDTLAPSDLVPLLEPDSEISTSGLGIDRLRQDIAAIDFGMPNLDLEVGDLDLSALEDDVGGQAGMRAFGVGAAAMGMGLGMGLGAYDNYDEDDVGDDVGAAPQRGYGNGGGGGGGGGGIRHRRSSDEGDEPGGRGRYHAADYGDRHEDDFALSYS</sequence>
<feature type="compositionally biased region" description="Low complexity" evidence="4">
    <location>
        <begin position="31"/>
        <end position="48"/>
    </location>
</feature>
<feature type="compositionally biased region" description="Low complexity" evidence="4">
    <location>
        <begin position="309"/>
        <end position="320"/>
    </location>
</feature>
<dbReference type="SUPFAM" id="SSF48403">
    <property type="entry name" value="Ankyrin repeat"/>
    <property type="match status" value="2"/>
</dbReference>
<dbReference type="PROSITE" id="PS50297">
    <property type="entry name" value="ANK_REP_REGION"/>
    <property type="match status" value="2"/>
</dbReference>
<protein>
    <submittedName>
        <fullName evidence="5">Uncharacterized protein</fullName>
    </submittedName>
</protein>
<keyword evidence="1" id="KW-0677">Repeat</keyword>
<feature type="compositionally biased region" description="Basic and acidic residues" evidence="4">
    <location>
        <begin position="781"/>
        <end position="790"/>
    </location>
</feature>
<evidence type="ECO:0000256" key="4">
    <source>
        <dbReference type="SAM" id="MobiDB-lite"/>
    </source>
</evidence>
<dbReference type="Pfam" id="PF00023">
    <property type="entry name" value="Ank"/>
    <property type="match status" value="1"/>
</dbReference>
<dbReference type="Proteomes" id="UP000747399">
    <property type="component" value="Unassembled WGS sequence"/>
</dbReference>
<feature type="compositionally biased region" description="Low complexity" evidence="4">
    <location>
        <begin position="135"/>
        <end position="155"/>
    </location>
</feature>
<feature type="region of interest" description="Disordered" evidence="4">
    <location>
        <begin position="309"/>
        <end position="334"/>
    </location>
</feature>
<feature type="region of interest" description="Disordered" evidence="4">
    <location>
        <begin position="2106"/>
        <end position="2126"/>
    </location>
</feature>
<feature type="region of interest" description="Disordered" evidence="4">
    <location>
        <begin position="759"/>
        <end position="802"/>
    </location>
</feature>
<comment type="caution">
    <text evidence="5">The sequence shown here is derived from an EMBL/GenBank/DDBJ whole genome shotgun (WGS) entry which is preliminary data.</text>
</comment>
<feature type="compositionally biased region" description="Polar residues" evidence="4">
    <location>
        <begin position="939"/>
        <end position="949"/>
    </location>
</feature>
<evidence type="ECO:0000313" key="5">
    <source>
        <dbReference type="EMBL" id="GIL59474.1"/>
    </source>
</evidence>
<gene>
    <name evidence="5" type="ORF">Vafri_14160</name>
</gene>
<keyword evidence="6" id="KW-1185">Reference proteome</keyword>
<dbReference type="InterPro" id="IPR002110">
    <property type="entry name" value="Ankyrin_rpt"/>
</dbReference>
<evidence type="ECO:0000313" key="6">
    <source>
        <dbReference type="Proteomes" id="UP000747399"/>
    </source>
</evidence>
<dbReference type="Gene3D" id="1.25.40.20">
    <property type="entry name" value="Ankyrin repeat-containing domain"/>
    <property type="match status" value="5"/>
</dbReference>
<feature type="repeat" description="ANK" evidence="3">
    <location>
        <begin position="1134"/>
        <end position="1166"/>
    </location>
</feature>
<accession>A0A8J4BDS5</accession>
<feature type="region of interest" description="Disordered" evidence="4">
    <location>
        <begin position="427"/>
        <end position="453"/>
    </location>
</feature>
<proteinExistence type="predicted"/>
<dbReference type="InterPro" id="IPR036770">
    <property type="entry name" value="Ankyrin_rpt-contain_sf"/>
</dbReference>
<reference evidence="5" key="1">
    <citation type="journal article" date="2021" name="Proc. Natl. Acad. Sci. U.S.A.">
        <title>Three genomes in the algal genus Volvox reveal the fate of a haploid sex-determining region after a transition to homothallism.</title>
        <authorList>
            <person name="Yamamoto K."/>
            <person name="Hamaji T."/>
            <person name="Kawai-Toyooka H."/>
            <person name="Matsuzaki R."/>
            <person name="Takahashi F."/>
            <person name="Nishimura Y."/>
            <person name="Kawachi M."/>
            <person name="Noguchi H."/>
            <person name="Minakuchi Y."/>
            <person name="Umen J.G."/>
            <person name="Toyoda A."/>
            <person name="Nozaki H."/>
        </authorList>
    </citation>
    <scope>NUCLEOTIDE SEQUENCE</scope>
    <source>
        <strain evidence="5">NIES-3780</strain>
    </source>
</reference>
<feature type="compositionally biased region" description="Gly residues" evidence="4">
    <location>
        <begin position="2813"/>
        <end position="2825"/>
    </location>
</feature>
<dbReference type="PROSITE" id="PS50088">
    <property type="entry name" value="ANK_REPEAT"/>
    <property type="match status" value="3"/>
</dbReference>
<organism evidence="5 6">
    <name type="scientific">Volvox africanus</name>
    <dbReference type="NCBI Taxonomy" id="51714"/>
    <lineage>
        <taxon>Eukaryota</taxon>
        <taxon>Viridiplantae</taxon>
        <taxon>Chlorophyta</taxon>
        <taxon>core chlorophytes</taxon>
        <taxon>Chlorophyceae</taxon>
        <taxon>CS clade</taxon>
        <taxon>Chlamydomonadales</taxon>
        <taxon>Volvocaceae</taxon>
        <taxon>Volvox</taxon>
    </lineage>
</organism>
<evidence type="ECO:0000256" key="2">
    <source>
        <dbReference type="ARBA" id="ARBA00023043"/>
    </source>
</evidence>
<feature type="repeat" description="ANK" evidence="3">
    <location>
        <begin position="2004"/>
        <end position="2036"/>
    </location>
</feature>
<feature type="region of interest" description="Disordered" evidence="4">
    <location>
        <begin position="679"/>
        <end position="734"/>
    </location>
</feature>
<feature type="region of interest" description="Disordered" evidence="4">
    <location>
        <begin position="2801"/>
        <end position="2849"/>
    </location>
</feature>
<feature type="region of interest" description="Disordered" evidence="4">
    <location>
        <begin position="172"/>
        <end position="200"/>
    </location>
</feature>
<feature type="repeat" description="ANK" evidence="3">
    <location>
        <begin position="1931"/>
        <end position="1963"/>
    </location>
</feature>
<dbReference type="SMART" id="SM00248">
    <property type="entry name" value="ANK"/>
    <property type="match status" value="12"/>
</dbReference>
<dbReference type="PANTHER" id="PTHR24198:SF165">
    <property type="entry name" value="ANKYRIN REPEAT-CONTAINING PROTEIN-RELATED"/>
    <property type="match status" value="1"/>
</dbReference>
<feature type="compositionally biased region" description="Low complexity" evidence="4">
    <location>
        <begin position="85"/>
        <end position="112"/>
    </location>
</feature>
<feature type="region of interest" description="Disordered" evidence="4">
    <location>
        <begin position="876"/>
        <end position="959"/>
    </location>
</feature>
<dbReference type="EMBL" id="BNCO01000035">
    <property type="protein sequence ID" value="GIL59474.1"/>
    <property type="molecule type" value="Genomic_DNA"/>
</dbReference>
<evidence type="ECO:0000256" key="1">
    <source>
        <dbReference type="ARBA" id="ARBA00022737"/>
    </source>
</evidence>
<keyword evidence="2 3" id="KW-0040">ANK repeat</keyword>
<feature type="region of interest" description="Disordered" evidence="4">
    <location>
        <begin position="1"/>
        <end position="157"/>
    </location>
</feature>
<feature type="region of interest" description="Disordered" evidence="4">
    <location>
        <begin position="240"/>
        <end position="267"/>
    </location>
</feature>
<feature type="compositionally biased region" description="Polar residues" evidence="4">
    <location>
        <begin position="691"/>
        <end position="701"/>
    </location>
</feature>
<evidence type="ECO:0000256" key="3">
    <source>
        <dbReference type="PROSITE-ProRule" id="PRU00023"/>
    </source>
</evidence>
<feature type="region of interest" description="Disordered" evidence="4">
    <location>
        <begin position="498"/>
        <end position="519"/>
    </location>
</feature>